<accession>A0A6L8LZB4</accession>
<evidence type="ECO:0000313" key="4">
    <source>
        <dbReference type="EMBL" id="MYM60000.1"/>
    </source>
</evidence>
<keyword evidence="2" id="KW-0472">Membrane</keyword>
<evidence type="ECO:0000256" key="2">
    <source>
        <dbReference type="SAM" id="Phobius"/>
    </source>
</evidence>
<dbReference type="EMBL" id="WWEU01000004">
    <property type="protein sequence ID" value="MYM60000.1"/>
    <property type="molecule type" value="Genomic_DNA"/>
</dbReference>
<feature type="compositionally biased region" description="Low complexity" evidence="1">
    <location>
        <begin position="808"/>
        <end position="835"/>
    </location>
</feature>
<feature type="domain" description="LysM" evidence="3">
    <location>
        <begin position="487"/>
        <end position="534"/>
    </location>
</feature>
<feature type="region of interest" description="Disordered" evidence="1">
    <location>
        <begin position="808"/>
        <end position="841"/>
    </location>
</feature>
<reference evidence="4 5" key="1">
    <citation type="submission" date="2020-01" db="EMBL/GenBank/DDBJ databases">
        <title>Draft Genome Sequence of Vibrio sp. strain OCN044, Isolated from a Healthy Coral at Palmyra Atoll.</title>
        <authorList>
            <person name="Videau P."/>
            <person name="Loughran R."/>
            <person name="Esquivel A."/>
            <person name="Deadmond M."/>
            <person name="Paddock B.E."/>
            <person name="Saw J.H."/>
            <person name="Ushijima B."/>
        </authorList>
    </citation>
    <scope>NUCLEOTIDE SEQUENCE [LARGE SCALE GENOMIC DNA]</scope>
    <source>
        <strain evidence="4 5">OCN044</strain>
    </source>
</reference>
<name>A0A6L8LZB4_9VIBR</name>
<evidence type="ECO:0000259" key="3">
    <source>
        <dbReference type="PROSITE" id="PS51782"/>
    </source>
</evidence>
<feature type="transmembrane region" description="Helical" evidence="2">
    <location>
        <begin position="601"/>
        <end position="622"/>
    </location>
</feature>
<dbReference type="InterPro" id="IPR036779">
    <property type="entry name" value="LysM_dom_sf"/>
</dbReference>
<keyword evidence="2" id="KW-0812">Transmembrane</keyword>
<keyword evidence="5" id="KW-1185">Reference proteome</keyword>
<organism evidence="4 5">
    <name type="scientific">Vibrio tetraodonis subsp. pristinus</name>
    <dbReference type="NCBI Taxonomy" id="2695891"/>
    <lineage>
        <taxon>Bacteria</taxon>
        <taxon>Pseudomonadati</taxon>
        <taxon>Pseudomonadota</taxon>
        <taxon>Gammaproteobacteria</taxon>
        <taxon>Vibrionales</taxon>
        <taxon>Vibrionaceae</taxon>
        <taxon>Vibrio</taxon>
    </lineage>
</organism>
<evidence type="ECO:0000256" key="1">
    <source>
        <dbReference type="SAM" id="MobiDB-lite"/>
    </source>
</evidence>
<evidence type="ECO:0000313" key="5">
    <source>
        <dbReference type="Proteomes" id="UP000478571"/>
    </source>
</evidence>
<feature type="transmembrane region" description="Helical" evidence="2">
    <location>
        <begin position="628"/>
        <end position="653"/>
    </location>
</feature>
<dbReference type="InterPro" id="IPR018392">
    <property type="entry name" value="LysM"/>
</dbReference>
<feature type="non-terminal residue" evidence="4">
    <location>
        <position position="1"/>
    </location>
</feature>
<comment type="caution">
    <text evidence="4">The sequence shown here is derived from an EMBL/GenBank/DDBJ whole genome shotgun (WGS) entry which is preliminary data.</text>
</comment>
<gene>
    <name evidence="4" type="ORF">GTG28_12265</name>
</gene>
<dbReference type="Pfam" id="PF01476">
    <property type="entry name" value="LysM"/>
    <property type="match status" value="1"/>
</dbReference>
<protein>
    <submittedName>
        <fullName evidence="4">LysM peptidoglycan-binding domain-containing protein</fullName>
    </submittedName>
</protein>
<feature type="transmembrane region" description="Helical" evidence="2">
    <location>
        <begin position="577"/>
        <end position="594"/>
    </location>
</feature>
<dbReference type="InterPro" id="IPR006530">
    <property type="entry name" value="YD"/>
</dbReference>
<dbReference type="AlphaFoldDB" id="A0A6L8LZB4"/>
<dbReference type="PROSITE" id="PS51782">
    <property type="entry name" value="LYSM"/>
    <property type="match status" value="1"/>
</dbReference>
<dbReference type="Gene3D" id="3.10.350.10">
    <property type="entry name" value="LysM domain"/>
    <property type="match status" value="1"/>
</dbReference>
<feature type="transmembrane region" description="Helical" evidence="2">
    <location>
        <begin position="665"/>
        <end position="685"/>
    </location>
</feature>
<sequence length="1179" mass="126127">GNGAHRRYEYNTLGQKTAEHWLEGGAIKATKRAAYNAMGRLTKETWLNGQVITHEYDAHGRLTRKHGGGLDHRFEYDRNGLLTKQRVGDKSESYQYDIHGRETRRELKQGANRLVTQSQWDGLGRLRSIKAADAKAFGKSLAASEVRYDYDAVGNRRKVVTVRGSQTQTRWYHYDGDNRMVASHARSADVATSAVGGRNGSRVITYNALGQKIKEVRWDNTKREVFFRVGGLIGTRSQSHRGLVKTETLTGYDHNGHLSQVNEFEYAGSQRVQTREMRQRNARMGHALEQEVSQYRYRYWSANGKPGPAVKAEQRSLKDEKTHFDYHQGRLRSQYLQSRSHRSHGFKGQYHTTMAYHYSGQVSAQKTSNMGDGVMDTQAYTYQGTDAFRQSSLSVSTTRRAYGKPYGTGKTQFHYNAAGQMSKVTSTKSERKRDVLTDFNGQIALQLSGGQLSAELSTGGNPLAHVSGTIDADLLDDKASATGQQPGSYTVAANDTLARISQKVYGDSRYWYLLADANGLSPNEALTQGKMLVVPNQHTQTFNGAESFKPYNESEVLGNITPEPIAPPPPKKSCNPVAMIIMVAVAVVVTVYTAGAAAPMVAGMTGGAVGTATGMAAGMAALAGGTGIGMSLGVAVGAAAIGGAMGAAASQLVGMAMGEVDKFSWNQVALGGLASAAAAGVGGYLSGASAGAQGAAQGANAQSLTLMQRLGYSAVRSTAAYGTHYLGSKALGEDASFSWTNLAASVAGNMVGNELSLDLGHEMGNQFARGMVQSSVSSALRGESWRENAGRFALDAFGNALGNSISQSMSASSSATQRPISRPSPQGSRPSPQGSADDPTVIVTPLSEQDKPLQWDEENLHFGSANQGVAVDPQQEVQLQALFDKMNQVSGASSVFAGDQLCTPSNPLGLTKGQMQAQALSMVMDPTASRTHNRLTYLSPSPQGHQLQPMQEGWVAQRMAASQSQSPEAQMAQVRANSMQWKLAQGVADAGVGLLMLSSPLKTTMAAHGVEAAYQGYQHRDQLGKIALESIDNGGITLGLGVTPSYAIGKQQGAFAAGKWVNIDWRQGLNVNGGGYLSVEGGANLAKYNLSGGLGGEAFVFTSPTVEGALQGDYQVITGAYNSASVSYIRADAGNINGYQFTKDWYGASVRPIKHDAGAQISYGTGDYMTYREMYDKLQ</sequence>
<dbReference type="CDD" id="cd00118">
    <property type="entry name" value="LysM"/>
    <property type="match status" value="1"/>
</dbReference>
<keyword evidence="2" id="KW-1133">Transmembrane helix</keyword>
<dbReference type="NCBIfam" id="TIGR01643">
    <property type="entry name" value="YD_repeat_2x"/>
    <property type="match status" value="1"/>
</dbReference>
<dbReference type="RefSeq" id="WP_160930214.1">
    <property type="nucleotide sequence ID" value="NZ_WWEU01000004.1"/>
</dbReference>
<dbReference type="Gene3D" id="2.180.10.10">
    <property type="entry name" value="RHS repeat-associated core"/>
    <property type="match status" value="1"/>
</dbReference>
<dbReference type="Proteomes" id="UP000478571">
    <property type="component" value="Unassembled WGS sequence"/>
</dbReference>
<proteinExistence type="predicted"/>
<dbReference type="SMART" id="SM00257">
    <property type="entry name" value="LysM"/>
    <property type="match status" value="1"/>
</dbReference>